<proteinExistence type="predicted"/>
<gene>
    <name evidence="1" type="ordered locus">SGRA_1180</name>
</gene>
<dbReference type="KEGG" id="sgn:SGRA_1180"/>
<evidence type="ECO:0000313" key="2">
    <source>
        <dbReference type="Proteomes" id="UP000007519"/>
    </source>
</evidence>
<dbReference type="Proteomes" id="UP000007519">
    <property type="component" value="Chromosome"/>
</dbReference>
<keyword evidence="2" id="KW-1185">Reference proteome</keyword>
<organism evidence="1 2">
    <name type="scientific">Saprospira grandis (strain Lewin)</name>
    <dbReference type="NCBI Taxonomy" id="984262"/>
    <lineage>
        <taxon>Bacteria</taxon>
        <taxon>Pseudomonadati</taxon>
        <taxon>Bacteroidota</taxon>
        <taxon>Saprospiria</taxon>
        <taxon>Saprospirales</taxon>
        <taxon>Saprospiraceae</taxon>
        <taxon>Saprospira</taxon>
    </lineage>
</organism>
<sequence length="88" mass="9747">MTVFKRFHFGPCQVFCQPQDKDILSVFSCFLAVCQFSLTGRGGAIIFLLIFLGPPQQSCGATFRGSQVCSALRPDGLGLRLRRPPTHR</sequence>
<accession>H6L4J1</accession>
<protein>
    <submittedName>
        <fullName evidence="1">Uncharacterized protein</fullName>
    </submittedName>
</protein>
<dbReference type="HOGENOM" id="CLU_2467227_0_0_10"/>
<dbReference type="AlphaFoldDB" id="H6L4J1"/>
<dbReference type="EMBL" id="CP002831">
    <property type="protein sequence ID" value="AFC23915.1"/>
    <property type="molecule type" value="Genomic_DNA"/>
</dbReference>
<reference evidence="1 2" key="1">
    <citation type="journal article" date="2012" name="Stand. Genomic Sci.">
        <title>Complete genome sequencing and analysis of Saprospira grandis str. Lewin, a predatory marine bacterium.</title>
        <authorList>
            <person name="Saw J.H."/>
            <person name="Yuryev A."/>
            <person name="Kanbe M."/>
            <person name="Hou S."/>
            <person name="Young A.G."/>
            <person name="Aizawa S."/>
            <person name="Alam M."/>
        </authorList>
    </citation>
    <scope>NUCLEOTIDE SEQUENCE [LARGE SCALE GENOMIC DNA]</scope>
    <source>
        <strain evidence="1 2">Lewin</strain>
    </source>
</reference>
<dbReference type="STRING" id="984262.SGRA_1180"/>
<name>H6L4J1_SAPGL</name>
<evidence type="ECO:0000313" key="1">
    <source>
        <dbReference type="EMBL" id="AFC23915.1"/>
    </source>
</evidence>